<comment type="similarity">
    <text evidence="2">Belongs to the TMEM19 family.</text>
</comment>
<keyword evidence="5 6" id="KW-0472">Membrane</keyword>
<feature type="transmembrane region" description="Helical" evidence="6">
    <location>
        <begin position="110"/>
        <end position="133"/>
    </location>
</feature>
<feature type="transmembrane region" description="Helical" evidence="6">
    <location>
        <begin position="85"/>
        <end position="104"/>
    </location>
</feature>
<evidence type="ECO:0000256" key="2">
    <source>
        <dbReference type="ARBA" id="ARBA00009012"/>
    </source>
</evidence>
<evidence type="ECO:0000256" key="1">
    <source>
        <dbReference type="ARBA" id="ARBA00004141"/>
    </source>
</evidence>
<feature type="transmembrane region" description="Helical" evidence="6">
    <location>
        <begin position="5"/>
        <end position="20"/>
    </location>
</feature>
<dbReference type="EMBL" id="JBHUMF010000009">
    <property type="protein sequence ID" value="MFD2679994.1"/>
    <property type="molecule type" value="Genomic_DNA"/>
</dbReference>
<dbReference type="Pfam" id="PF01940">
    <property type="entry name" value="DUF92"/>
    <property type="match status" value="1"/>
</dbReference>
<name>A0ABW5RNA1_9BACI</name>
<evidence type="ECO:0000256" key="5">
    <source>
        <dbReference type="ARBA" id="ARBA00023136"/>
    </source>
</evidence>
<protein>
    <submittedName>
        <fullName evidence="7">DUF92 domain-containing protein</fullName>
    </submittedName>
</protein>
<proteinExistence type="inferred from homology"/>
<feature type="transmembrane region" description="Helical" evidence="6">
    <location>
        <begin position="243"/>
        <end position="260"/>
    </location>
</feature>
<comment type="caution">
    <text evidence="7">The sequence shown here is derived from an EMBL/GenBank/DDBJ whole genome shotgun (WGS) entry which is preliminary data.</text>
</comment>
<dbReference type="RefSeq" id="WP_377933063.1">
    <property type="nucleotide sequence ID" value="NZ_JBHUMF010000009.1"/>
</dbReference>
<dbReference type="InterPro" id="IPR002794">
    <property type="entry name" value="DUF92_TMEM19"/>
</dbReference>
<dbReference type="PANTHER" id="PTHR13353:SF5">
    <property type="entry name" value="TRANSMEMBRANE PROTEIN 19"/>
    <property type="match status" value="1"/>
</dbReference>
<evidence type="ECO:0000313" key="8">
    <source>
        <dbReference type="Proteomes" id="UP001597506"/>
    </source>
</evidence>
<accession>A0ABW5RNA1</accession>
<dbReference type="PANTHER" id="PTHR13353">
    <property type="entry name" value="TRANSMEMBRANE PROTEIN 19"/>
    <property type="match status" value="1"/>
</dbReference>
<organism evidence="7 8">
    <name type="scientific">Bacillus seohaeanensis</name>
    <dbReference type="NCBI Taxonomy" id="284580"/>
    <lineage>
        <taxon>Bacteria</taxon>
        <taxon>Bacillati</taxon>
        <taxon>Bacillota</taxon>
        <taxon>Bacilli</taxon>
        <taxon>Bacillales</taxon>
        <taxon>Bacillaceae</taxon>
        <taxon>Bacillus</taxon>
    </lineage>
</organism>
<evidence type="ECO:0000313" key="7">
    <source>
        <dbReference type="EMBL" id="MFD2679994.1"/>
    </source>
</evidence>
<evidence type="ECO:0000256" key="6">
    <source>
        <dbReference type="SAM" id="Phobius"/>
    </source>
</evidence>
<keyword evidence="3 6" id="KW-0812">Transmembrane</keyword>
<sequence length="263" mass="29036">MSNEIFFLIILIIFGAWAGWKKRLLSLSGAIAAIITGLTISYSFGWEGLFILIVFFVSSSGWSTFKKREKQSIEERLTKNSVRDWQQVLANGGAGILFSFFYILTNDSVWFLAYGASVAAVNSDTWASEIGPLSRLMPISMKTFRRVSRGTSGAISLLGTLAAIMGALFISMFFLFVSGSVNTYLVLLIALSGFLGNVVDTLIGAFFQLEYECKQCHLKTEAPKHCGIPAKKIKGYKIVNNEFVNLSASLFAGFFLWGIYTLL</sequence>
<gene>
    <name evidence="7" type="ORF">ACFSUL_04425</name>
</gene>
<dbReference type="Proteomes" id="UP001597506">
    <property type="component" value="Unassembled WGS sequence"/>
</dbReference>
<reference evidence="8" key="1">
    <citation type="journal article" date="2019" name="Int. J. Syst. Evol. Microbiol.">
        <title>The Global Catalogue of Microorganisms (GCM) 10K type strain sequencing project: providing services to taxonomists for standard genome sequencing and annotation.</title>
        <authorList>
            <consortium name="The Broad Institute Genomics Platform"/>
            <consortium name="The Broad Institute Genome Sequencing Center for Infectious Disease"/>
            <person name="Wu L."/>
            <person name="Ma J."/>
        </authorList>
    </citation>
    <scope>NUCLEOTIDE SEQUENCE [LARGE SCALE GENOMIC DNA]</scope>
    <source>
        <strain evidence="8">KCTC 3913</strain>
    </source>
</reference>
<keyword evidence="4 6" id="KW-1133">Transmembrane helix</keyword>
<comment type="subcellular location">
    <subcellularLocation>
        <location evidence="1">Membrane</location>
        <topology evidence="1">Multi-pass membrane protein</topology>
    </subcellularLocation>
</comment>
<evidence type="ECO:0000256" key="3">
    <source>
        <dbReference type="ARBA" id="ARBA00022692"/>
    </source>
</evidence>
<feature type="transmembrane region" description="Helical" evidence="6">
    <location>
        <begin position="154"/>
        <end position="177"/>
    </location>
</feature>
<keyword evidence="8" id="KW-1185">Reference proteome</keyword>
<evidence type="ECO:0000256" key="4">
    <source>
        <dbReference type="ARBA" id="ARBA00022989"/>
    </source>
</evidence>
<feature type="transmembrane region" description="Helical" evidence="6">
    <location>
        <begin position="183"/>
        <end position="207"/>
    </location>
</feature>